<dbReference type="InterPro" id="IPR012864">
    <property type="entry name" value="PCO/ADO"/>
</dbReference>
<feature type="region of interest" description="Disordered" evidence="8">
    <location>
        <begin position="21"/>
        <end position="88"/>
    </location>
</feature>
<comment type="cofactor">
    <cofactor evidence="1">
        <name>Fe(2+)</name>
        <dbReference type="ChEBI" id="CHEBI:29033"/>
    </cofactor>
</comment>
<dbReference type="SUPFAM" id="SSF51182">
    <property type="entry name" value="RmlC-like cupins"/>
    <property type="match status" value="1"/>
</dbReference>
<dbReference type="GO" id="GO:0046872">
    <property type="term" value="F:metal ion binding"/>
    <property type="evidence" value="ECO:0007669"/>
    <property type="project" value="UniProtKB-KW"/>
</dbReference>
<dbReference type="PANTHER" id="PTHR22966:SF70">
    <property type="entry name" value="CYSTEINE DIOXYGENASE"/>
    <property type="match status" value="1"/>
</dbReference>
<dbReference type="GO" id="GO:0070483">
    <property type="term" value="P:detection of hypoxia"/>
    <property type="evidence" value="ECO:0007669"/>
    <property type="project" value="UniProtKB-ARBA"/>
</dbReference>
<proteinExistence type="inferred from homology"/>
<keyword evidence="10" id="KW-1185">Reference proteome</keyword>
<dbReference type="Proteomes" id="UP001497457">
    <property type="component" value="Chromosome 13rd"/>
</dbReference>
<comment type="catalytic activity">
    <reaction evidence="7">
        <text>L-cysteine + O2 = 3-sulfino-L-alanine + H(+)</text>
        <dbReference type="Rhea" id="RHEA:20441"/>
        <dbReference type="ChEBI" id="CHEBI:15378"/>
        <dbReference type="ChEBI" id="CHEBI:15379"/>
        <dbReference type="ChEBI" id="CHEBI:35235"/>
        <dbReference type="ChEBI" id="CHEBI:61085"/>
        <dbReference type="EC" id="1.13.11.20"/>
    </reaction>
    <physiologicalReaction direction="left-to-right" evidence="7">
        <dbReference type="Rhea" id="RHEA:20442"/>
    </physiologicalReaction>
</comment>
<dbReference type="Gene3D" id="2.60.120.10">
    <property type="entry name" value="Jelly Rolls"/>
    <property type="match status" value="1"/>
</dbReference>
<accession>A0ABC8WZA8</accession>
<organism evidence="9 10">
    <name type="scientific">Urochloa decumbens</name>
    <dbReference type="NCBI Taxonomy" id="240449"/>
    <lineage>
        <taxon>Eukaryota</taxon>
        <taxon>Viridiplantae</taxon>
        <taxon>Streptophyta</taxon>
        <taxon>Embryophyta</taxon>
        <taxon>Tracheophyta</taxon>
        <taxon>Spermatophyta</taxon>
        <taxon>Magnoliopsida</taxon>
        <taxon>Liliopsida</taxon>
        <taxon>Poales</taxon>
        <taxon>Poaceae</taxon>
        <taxon>PACMAD clade</taxon>
        <taxon>Panicoideae</taxon>
        <taxon>Panicodae</taxon>
        <taxon>Paniceae</taxon>
        <taxon>Melinidinae</taxon>
        <taxon>Urochloa</taxon>
    </lineage>
</organism>
<sequence length="350" mass="38702">MEGSSVPGGVKKEVVEEAAQGATWLRAEEPPIDTAEEIIRDKEEQAGAAKRPKEDSENESMGLGVRKKRQRVAAAPAPAPSGRKRTTGARARAAAAAMLALPRCRCSMRLSQPPLQRLLDACRDVFTKGSPTPPTSIVVPFIRRLMDKIGPHDVGLMDDLNYFHSMNAAGCQNPPIITSKTIYNCSNFMIAVFFLPLRAVMPLHDHPGMTVFSKLLIGSVRVEAYDWVRPRVSSRGSAAMLAEKVLDRNVTAASDAWVLFPDTGGNMHRFVVGEEEHCAFLDVLTPPYSLAEKRTCTYYKDIPYDELDTCAASSGLTEAQRRRQLAWLQEVPQPKDLRMYNLPYKGPTIF</sequence>
<dbReference type="EMBL" id="OZ075123">
    <property type="protein sequence ID" value="CAL4918179.1"/>
    <property type="molecule type" value="Genomic_DNA"/>
</dbReference>
<gene>
    <name evidence="9" type="ORF">URODEC1_LOCUS19011</name>
</gene>
<evidence type="ECO:0000256" key="2">
    <source>
        <dbReference type="ARBA" id="ARBA00006622"/>
    </source>
</evidence>
<dbReference type="Pfam" id="PF07847">
    <property type="entry name" value="PCO_ADO"/>
    <property type="match status" value="1"/>
</dbReference>
<keyword evidence="5" id="KW-0560">Oxidoreductase</keyword>
<evidence type="ECO:0000313" key="10">
    <source>
        <dbReference type="Proteomes" id="UP001497457"/>
    </source>
</evidence>
<evidence type="ECO:0000256" key="1">
    <source>
        <dbReference type="ARBA" id="ARBA00001954"/>
    </source>
</evidence>
<dbReference type="AlphaFoldDB" id="A0ABC8WZA8"/>
<dbReference type="PANTHER" id="PTHR22966">
    <property type="entry name" value="2-AMINOETHANETHIOL DIOXYGENASE"/>
    <property type="match status" value="1"/>
</dbReference>
<name>A0ABC8WZA8_9POAL</name>
<evidence type="ECO:0000256" key="4">
    <source>
        <dbReference type="ARBA" id="ARBA00022723"/>
    </source>
</evidence>
<keyword evidence="4" id="KW-0479">Metal-binding</keyword>
<feature type="compositionally biased region" description="Basic and acidic residues" evidence="8">
    <location>
        <begin position="37"/>
        <end position="55"/>
    </location>
</feature>
<evidence type="ECO:0000313" key="9">
    <source>
        <dbReference type="EMBL" id="CAL4918179.1"/>
    </source>
</evidence>
<comment type="similarity">
    <text evidence="2">Belongs to the cysteine dioxygenase family.</text>
</comment>
<dbReference type="GO" id="GO:0017172">
    <property type="term" value="F:cysteine dioxygenase activity"/>
    <property type="evidence" value="ECO:0007669"/>
    <property type="project" value="UniProtKB-EC"/>
</dbReference>
<dbReference type="InterPro" id="IPR011051">
    <property type="entry name" value="RmlC_Cupin_sf"/>
</dbReference>
<keyword evidence="6" id="KW-0408">Iron</keyword>
<dbReference type="CDD" id="cd20289">
    <property type="entry name" value="cupin_ADO"/>
    <property type="match status" value="1"/>
</dbReference>
<dbReference type="EC" id="1.13.11.20" evidence="3"/>
<dbReference type="InterPro" id="IPR014710">
    <property type="entry name" value="RmlC-like_jellyroll"/>
</dbReference>
<evidence type="ECO:0000256" key="6">
    <source>
        <dbReference type="ARBA" id="ARBA00023004"/>
    </source>
</evidence>
<evidence type="ECO:0000256" key="5">
    <source>
        <dbReference type="ARBA" id="ARBA00023002"/>
    </source>
</evidence>
<protein>
    <recommendedName>
        <fullName evidence="3">cysteine dioxygenase</fullName>
        <ecNumber evidence="3">1.13.11.20</ecNumber>
    </recommendedName>
</protein>
<reference evidence="9" key="1">
    <citation type="submission" date="2024-10" db="EMBL/GenBank/DDBJ databases">
        <authorList>
            <person name="Ryan C."/>
        </authorList>
    </citation>
    <scope>NUCLEOTIDE SEQUENCE [LARGE SCALE GENOMIC DNA]</scope>
</reference>
<evidence type="ECO:0000256" key="7">
    <source>
        <dbReference type="ARBA" id="ARBA00024284"/>
    </source>
</evidence>
<evidence type="ECO:0000256" key="3">
    <source>
        <dbReference type="ARBA" id="ARBA00013133"/>
    </source>
</evidence>
<evidence type="ECO:0000256" key="8">
    <source>
        <dbReference type="SAM" id="MobiDB-lite"/>
    </source>
</evidence>